<keyword evidence="1" id="KW-1133">Transmembrane helix</keyword>
<sequence length="1022" mass="109845">MRPLLLGLLVVTAQAGPTPVTGDASGSDWVNACIDLDWHSKEVALSETPLETAAGGTSQACGAGRITLGVPTDFHHNDRGCPGGPQKTGFAFRGGDCGGGGADKMMSVAAVCDRHVPNASASLDDDPCAEFNKDKCFMNVCTVCTRVICDSEHAHAACSTCTDNKWSDFSLEGGSAHAWDEGVALLYPLEETLRAPGTCRASGETLGATGHSGPTTESTQGEKLLRTGARDFVRAIVDKITTLMTVNQRVPLRSEHKGCAFGADRSEENTATVLPLVHKCNVAAAKMSDEMKFGLYFPKHYPSDSTLGAELFPSVLFGFYQICTVLSSTYSARLPPEYTGWTDKLANTVSIDWTGYFLPQQCLGYDLRLLAIALAPVALIALLMATGIALRLRRWRAAPPPRPMEASMPGADTDAAFGVVEAPMSTMSAIADAINTDEDAPRATPWCAEAALGVLDLTPAGLAYTVSPPNERLEQVSYVRLDASIECGTDEHGSVTELAFGLIALWPAGSLILFTSLLVACYKPLRAKRPNALTRATAFLHREYKKTWYWWEAVELARKLVLTGFVLLIPEERAFVRLVVATLICSFYAVVLAVVRPFKRVEDNVLAVATSLVLLLLFLATNWTTTFIGIVERTSVDDADAVLGFDNLSGIINSMLVLVGATLVFFLIGAVFSARHAKKAPTIRLVSTNQPPELSIGMGLTWHLFNSHIWSTGQDAVAVIKAELQQLLPGIKIFLDARASCPVALHGEQSAFDPPNCLREVRSSLEMHKPLVLVQEADPAKGGGTLPALRAECPEELQPDIFDNDWRHTIWYRIQEFQLVSLKITAEALLLCSPNFLGSTSLPLTVTGELRIRAFGFSTFAKVWASPANAGARELAEELVAAFPGLTVSTAEEAGDATHMLLYLNEHSFSDERLAEQVTQARQDRLPIVMAHENDPDLGGCEFSKFFETTPQVSLVLLAKGLGATPVKSSADLRSSIVRRTSTAFRSFGGFRAAERSTSGEAEAVASASAASASTSASAEHV</sequence>
<dbReference type="RefSeq" id="XP_005774673.1">
    <property type="nucleotide sequence ID" value="XM_005774616.1"/>
</dbReference>
<dbReference type="AlphaFoldDB" id="A0A0D3JFF9"/>
<reference evidence="4" key="1">
    <citation type="journal article" date="2013" name="Nature">
        <title>Pan genome of the phytoplankton Emiliania underpins its global distribution.</title>
        <authorList>
            <person name="Read B.A."/>
            <person name="Kegel J."/>
            <person name="Klute M.J."/>
            <person name="Kuo A."/>
            <person name="Lefebvre S.C."/>
            <person name="Maumus F."/>
            <person name="Mayer C."/>
            <person name="Miller J."/>
            <person name="Monier A."/>
            <person name="Salamov A."/>
            <person name="Young J."/>
            <person name="Aguilar M."/>
            <person name="Claverie J.M."/>
            <person name="Frickenhaus S."/>
            <person name="Gonzalez K."/>
            <person name="Herman E.K."/>
            <person name="Lin Y.C."/>
            <person name="Napier J."/>
            <person name="Ogata H."/>
            <person name="Sarno A.F."/>
            <person name="Shmutz J."/>
            <person name="Schroeder D."/>
            <person name="de Vargas C."/>
            <person name="Verret F."/>
            <person name="von Dassow P."/>
            <person name="Valentin K."/>
            <person name="Van de Peer Y."/>
            <person name="Wheeler G."/>
            <person name="Dacks J.B."/>
            <person name="Delwiche C.F."/>
            <person name="Dyhrman S.T."/>
            <person name="Glockner G."/>
            <person name="John U."/>
            <person name="Richards T."/>
            <person name="Worden A.Z."/>
            <person name="Zhang X."/>
            <person name="Grigoriev I.V."/>
            <person name="Allen A.E."/>
            <person name="Bidle K."/>
            <person name="Borodovsky M."/>
            <person name="Bowler C."/>
            <person name="Brownlee C."/>
            <person name="Cock J.M."/>
            <person name="Elias M."/>
            <person name="Gladyshev V.N."/>
            <person name="Groth M."/>
            <person name="Guda C."/>
            <person name="Hadaegh A."/>
            <person name="Iglesias-Rodriguez M.D."/>
            <person name="Jenkins J."/>
            <person name="Jones B.M."/>
            <person name="Lawson T."/>
            <person name="Leese F."/>
            <person name="Lindquist E."/>
            <person name="Lobanov A."/>
            <person name="Lomsadze A."/>
            <person name="Malik S.B."/>
            <person name="Marsh M.E."/>
            <person name="Mackinder L."/>
            <person name="Mock T."/>
            <person name="Mueller-Roeber B."/>
            <person name="Pagarete A."/>
            <person name="Parker M."/>
            <person name="Probert I."/>
            <person name="Quesneville H."/>
            <person name="Raines C."/>
            <person name="Rensing S.A."/>
            <person name="Riano-Pachon D.M."/>
            <person name="Richier S."/>
            <person name="Rokitta S."/>
            <person name="Shiraiwa Y."/>
            <person name="Soanes D.M."/>
            <person name="van der Giezen M."/>
            <person name="Wahlund T.M."/>
            <person name="Williams B."/>
            <person name="Wilson W."/>
            <person name="Wolfe G."/>
            <person name="Wurch L.L."/>
        </authorList>
    </citation>
    <scope>NUCLEOTIDE SEQUENCE</scope>
</reference>
<dbReference type="GeneID" id="17267791"/>
<evidence type="ECO:0000256" key="1">
    <source>
        <dbReference type="SAM" id="Phobius"/>
    </source>
</evidence>
<accession>A0A0D3JFF9</accession>
<feature type="transmembrane region" description="Helical" evidence="1">
    <location>
        <begin position="607"/>
        <end position="631"/>
    </location>
</feature>
<keyword evidence="1" id="KW-0812">Transmembrane</keyword>
<dbReference type="EnsemblProtists" id="EOD22244">
    <property type="protein sequence ID" value="EOD22244"/>
    <property type="gene ID" value="EMIHUDRAFT_101399"/>
</dbReference>
<feature type="transmembrane region" description="Helical" evidence="1">
    <location>
        <begin position="574"/>
        <end position="595"/>
    </location>
</feature>
<dbReference type="PANTHER" id="PTHR11319">
    <property type="entry name" value="G PROTEIN-COUPLED RECEPTOR-RELATED"/>
    <property type="match status" value="1"/>
</dbReference>
<keyword evidence="2" id="KW-0732">Signal</keyword>
<evidence type="ECO:0000313" key="3">
    <source>
        <dbReference type="EnsemblProtists" id="EOD22244"/>
    </source>
</evidence>
<keyword evidence="4" id="KW-1185">Reference proteome</keyword>
<dbReference type="PaxDb" id="2903-EOD22244"/>
<feature type="transmembrane region" description="Helical" evidence="1">
    <location>
        <begin position="369"/>
        <end position="392"/>
    </location>
</feature>
<dbReference type="KEGG" id="ehx:EMIHUDRAFT_101399"/>
<dbReference type="HOGENOM" id="CLU_295852_0_0_1"/>
<name>A0A0D3JFF9_EMIH1</name>
<feature type="chain" id="PRO_5044267607" evidence="2">
    <location>
        <begin position="16"/>
        <end position="1022"/>
    </location>
</feature>
<dbReference type="PANTHER" id="PTHR11319:SF35">
    <property type="entry name" value="OUTER MEMBRANE PROTEIN PMPC-RELATED"/>
    <property type="match status" value="1"/>
</dbReference>
<proteinExistence type="predicted"/>
<evidence type="ECO:0000256" key="2">
    <source>
        <dbReference type="SAM" id="SignalP"/>
    </source>
</evidence>
<protein>
    <submittedName>
        <fullName evidence="3">Uncharacterized protein</fullName>
    </submittedName>
</protein>
<keyword evidence="1" id="KW-0472">Membrane</keyword>
<feature type="signal peptide" evidence="2">
    <location>
        <begin position="1"/>
        <end position="15"/>
    </location>
</feature>
<feature type="transmembrane region" description="Helical" evidence="1">
    <location>
        <begin position="498"/>
        <end position="520"/>
    </location>
</feature>
<evidence type="ECO:0000313" key="4">
    <source>
        <dbReference type="Proteomes" id="UP000013827"/>
    </source>
</evidence>
<reference evidence="3" key="2">
    <citation type="submission" date="2024-10" db="UniProtKB">
        <authorList>
            <consortium name="EnsemblProtists"/>
        </authorList>
    </citation>
    <scope>IDENTIFICATION</scope>
</reference>
<organism evidence="3 4">
    <name type="scientific">Emiliania huxleyi (strain CCMP1516)</name>
    <dbReference type="NCBI Taxonomy" id="280463"/>
    <lineage>
        <taxon>Eukaryota</taxon>
        <taxon>Haptista</taxon>
        <taxon>Haptophyta</taxon>
        <taxon>Prymnesiophyceae</taxon>
        <taxon>Isochrysidales</taxon>
        <taxon>Noelaerhabdaceae</taxon>
        <taxon>Emiliania</taxon>
    </lineage>
</organism>
<dbReference type="Proteomes" id="UP000013827">
    <property type="component" value="Unassembled WGS sequence"/>
</dbReference>
<feature type="transmembrane region" description="Helical" evidence="1">
    <location>
        <begin position="651"/>
        <end position="674"/>
    </location>
</feature>
<dbReference type="eggNOG" id="ENOG502S7BT">
    <property type="taxonomic scope" value="Eukaryota"/>
</dbReference>